<evidence type="ECO:0000256" key="2">
    <source>
        <dbReference type="ARBA" id="ARBA00010875"/>
    </source>
</evidence>
<dbReference type="InterPro" id="IPR023091">
    <property type="entry name" value="MetalPrtase_cat_dom_sf_prd"/>
</dbReference>
<dbReference type="PANTHER" id="PTHR46986:SF1">
    <property type="entry name" value="ENDORIBONUCLEASE YBEY, CHLOROPLASTIC"/>
    <property type="match status" value="1"/>
</dbReference>
<dbReference type="Proteomes" id="UP000664859">
    <property type="component" value="Unassembled WGS sequence"/>
</dbReference>
<name>A0A835Z8A0_9STRA</name>
<comment type="caution">
    <text evidence="9">The sequence shown here is derived from an EMBL/GenBank/DDBJ whole genome shotgun (WGS) entry which is preliminary data.</text>
</comment>
<gene>
    <name evidence="9" type="ORF">JKP88DRAFT_243282</name>
</gene>
<dbReference type="NCBIfam" id="TIGR00043">
    <property type="entry name" value="rRNA maturation RNase YbeY"/>
    <property type="match status" value="2"/>
</dbReference>
<evidence type="ECO:0000313" key="10">
    <source>
        <dbReference type="Proteomes" id="UP000664859"/>
    </source>
</evidence>
<comment type="cofactor">
    <cofactor evidence="1">
        <name>Zn(2+)</name>
        <dbReference type="ChEBI" id="CHEBI:29105"/>
    </cofactor>
</comment>
<keyword evidence="5" id="KW-0255">Endonuclease</keyword>
<dbReference type="GO" id="GO:0046872">
    <property type="term" value="F:metal ion binding"/>
    <property type="evidence" value="ECO:0007669"/>
    <property type="project" value="UniProtKB-KW"/>
</dbReference>
<dbReference type="HAMAP" id="MF_00009">
    <property type="entry name" value="Endoribonucl_YbeY"/>
    <property type="match status" value="1"/>
</dbReference>
<dbReference type="PANTHER" id="PTHR46986">
    <property type="entry name" value="ENDORIBONUCLEASE YBEY, CHLOROPLASTIC"/>
    <property type="match status" value="1"/>
</dbReference>
<dbReference type="EMBL" id="JAFCMP010000057">
    <property type="protein sequence ID" value="KAG5189021.1"/>
    <property type="molecule type" value="Genomic_DNA"/>
</dbReference>
<evidence type="ECO:0000256" key="1">
    <source>
        <dbReference type="ARBA" id="ARBA00001947"/>
    </source>
</evidence>
<keyword evidence="4" id="KW-0479">Metal-binding</keyword>
<dbReference type="SUPFAM" id="SSF55486">
    <property type="entry name" value="Metalloproteases ('zincins'), catalytic domain"/>
    <property type="match status" value="1"/>
</dbReference>
<evidence type="ECO:0000313" key="9">
    <source>
        <dbReference type="EMBL" id="KAG5189021.1"/>
    </source>
</evidence>
<dbReference type="InterPro" id="IPR002036">
    <property type="entry name" value="YbeY"/>
</dbReference>
<dbReference type="GO" id="GO:0004222">
    <property type="term" value="F:metalloendopeptidase activity"/>
    <property type="evidence" value="ECO:0007669"/>
    <property type="project" value="InterPro"/>
</dbReference>
<accession>A0A835Z8A0</accession>
<sequence>MPCWPPLCRLGGGSIEVLEIPSDEELAAECASRTGTVYVRNTQRSYKIDTQQLEQHIRAARDLLGYSNWDVSLWLTTDKTVRKLNSQYRGKDKSTDILSFSYNELQCSYRLLHGGSHSTKLQVETPGKLAKVRHPEEMDLGEMMVSLAYVDRVIQQDKAEQDGQSQEEEHDRGVSGAMSRVFTVQERLPLLCIHGLLHLVGYDHETDEDYEVMVAREEELLRALKLEPSASAS</sequence>
<evidence type="ECO:0000256" key="6">
    <source>
        <dbReference type="ARBA" id="ARBA00022801"/>
    </source>
</evidence>
<evidence type="ECO:0000256" key="4">
    <source>
        <dbReference type="ARBA" id="ARBA00022723"/>
    </source>
</evidence>
<keyword evidence="10" id="KW-1185">Reference proteome</keyword>
<evidence type="ECO:0000256" key="5">
    <source>
        <dbReference type="ARBA" id="ARBA00022759"/>
    </source>
</evidence>
<feature type="compositionally biased region" description="Basic and acidic residues" evidence="8">
    <location>
        <begin position="157"/>
        <end position="173"/>
    </location>
</feature>
<evidence type="ECO:0000256" key="7">
    <source>
        <dbReference type="ARBA" id="ARBA00022833"/>
    </source>
</evidence>
<keyword evidence="6" id="KW-0378">Hydrolase</keyword>
<dbReference type="InterPro" id="IPR020549">
    <property type="entry name" value="YbeY_CS"/>
</dbReference>
<evidence type="ECO:0000256" key="3">
    <source>
        <dbReference type="ARBA" id="ARBA00022722"/>
    </source>
</evidence>
<comment type="similarity">
    <text evidence="2">Belongs to the endoribonuclease YbeY family.</text>
</comment>
<evidence type="ECO:0000256" key="8">
    <source>
        <dbReference type="SAM" id="MobiDB-lite"/>
    </source>
</evidence>
<dbReference type="Gene3D" id="3.40.390.30">
    <property type="entry name" value="Metalloproteases ('zincins'), catalytic domain"/>
    <property type="match status" value="1"/>
</dbReference>
<proteinExistence type="inferred from homology"/>
<dbReference type="GO" id="GO:0004519">
    <property type="term" value="F:endonuclease activity"/>
    <property type="evidence" value="ECO:0007669"/>
    <property type="project" value="UniProtKB-KW"/>
</dbReference>
<dbReference type="OrthoDB" id="27226at2759"/>
<organism evidence="9 10">
    <name type="scientific">Tribonema minus</name>
    <dbReference type="NCBI Taxonomy" id="303371"/>
    <lineage>
        <taxon>Eukaryota</taxon>
        <taxon>Sar</taxon>
        <taxon>Stramenopiles</taxon>
        <taxon>Ochrophyta</taxon>
        <taxon>PX clade</taxon>
        <taxon>Xanthophyceae</taxon>
        <taxon>Tribonematales</taxon>
        <taxon>Tribonemataceae</taxon>
        <taxon>Tribonema</taxon>
    </lineage>
</organism>
<keyword evidence="7" id="KW-0862">Zinc</keyword>
<keyword evidence="3" id="KW-0540">Nuclease</keyword>
<feature type="region of interest" description="Disordered" evidence="8">
    <location>
        <begin position="157"/>
        <end position="176"/>
    </location>
</feature>
<dbReference type="Pfam" id="PF02130">
    <property type="entry name" value="YbeY"/>
    <property type="match status" value="1"/>
</dbReference>
<dbReference type="GO" id="GO:0006364">
    <property type="term" value="P:rRNA processing"/>
    <property type="evidence" value="ECO:0007669"/>
    <property type="project" value="InterPro"/>
</dbReference>
<dbReference type="PROSITE" id="PS01306">
    <property type="entry name" value="UPF0054"/>
    <property type="match status" value="1"/>
</dbReference>
<dbReference type="AlphaFoldDB" id="A0A835Z8A0"/>
<protein>
    <submittedName>
        <fullName evidence="9">Uncharacterized protein</fullName>
    </submittedName>
</protein>
<reference evidence="9" key="1">
    <citation type="submission" date="2021-02" db="EMBL/GenBank/DDBJ databases">
        <title>First Annotated Genome of the Yellow-green Alga Tribonema minus.</title>
        <authorList>
            <person name="Mahan K.M."/>
        </authorList>
    </citation>
    <scope>NUCLEOTIDE SEQUENCE</scope>
    <source>
        <strain evidence="9">UTEX B ZZ1240</strain>
    </source>
</reference>